<sequence length="387" mass="44487">MPKKSSPRRAKIVIARVEHEIKPKPPALKSPFGSELCESVFLNDLLLDRICSHLEIKDLTSLRCTTRKFKEHYARVMNSQWSIHKQLSHYVVDTDQFRARMGMHNVFITGQIALQFFDRNKTGVPFKLLDGSDAAMEIVASSENHAQAFANYFTEKELYVSDRLGTCMCCRRKGGCSKVRLYKKVKGDGSIRRIQVSFLENEWYLRNGGDHDSIVNGLYTTDALKHSLTTAQINFITWNKAYCLFPNALAEHKLVSLETNDTDRAKPNSSSDYVKRGWTLDTTWIAEMGRIEQTKVGFRRIGDSKTWKINLPKLKVHRRDRKLPDILIECSIFGIRARERSAGHDDERDLFEVQATSGISKKYKYIYTSAVHNPRRCWKPLGSDVMD</sequence>
<dbReference type="RefSeq" id="XP_037192474.1">
    <property type="nucleotide sequence ID" value="XM_037335379.1"/>
</dbReference>
<accession>A0A8H6EIJ2</accession>
<dbReference type="OrthoDB" id="10025998at2759"/>
<reference evidence="1 2" key="1">
    <citation type="journal article" date="2020" name="Phytopathology">
        <title>A high-quality genome resource of Botrytis fragariae, a new and rapidly spreading fungal pathogen causing strawberry gray mold in the U.S.A.</title>
        <authorList>
            <person name="Wu Y."/>
            <person name="Saski C.A."/>
            <person name="Schnabel G."/>
            <person name="Xiao S."/>
            <person name="Hu M."/>
        </authorList>
    </citation>
    <scope>NUCLEOTIDE SEQUENCE [LARGE SCALE GENOMIC DNA]</scope>
    <source>
        <strain evidence="1 2">BVB16</strain>
    </source>
</reference>
<dbReference type="EMBL" id="JABFCT010000008">
    <property type="protein sequence ID" value="KAF5873528.1"/>
    <property type="molecule type" value="Genomic_DNA"/>
</dbReference>
<protein>
    <recommendedName>
        <fullName evidence="3">F-box domain-containing protein</fullName>
    </recommendedName>
</protein>
<dbReference type="GeneID" id="59259071"/>
<organism evidence="1 2">
    <name type="scientific">Botrytis fragariae</name>
    <dbReference type="NCBI Taxonomy" id="1964551"/>
    <lineage>
        <taxon>Eukaryota</taxon>
        <taxon>Fungi</taxon>
        <taxon>Dikarya</taxon>
        <taxon>Ascomycota</taxon>
        <taxon>Pezizomycotina</taxon>
        <taxon>Leotiomycetes</taxon>
        <taxon>Helotiales</taxon>
        <taxon>Sclerotiniaceae</taxon>
        <taxon>Botrytis</taxon>
    </lineage>
</organism>
<gene>
    <name evidence="1" type="ORF">Bfra_004990</name>
</gene>
<evidence type="ECO:0000313" key="2">
    <source>
        <dbReference type="Proteomes" id="UP000531561"/>
    </source>
</evidence>
<comment type="caution">
    <text evidence="1">The sequence shown here is derived from an EMBL/GenBank/DDBJ whole genome shotgun (WGS) entry which is preliminary data.</text>
</comment>
<proteinExistence type="predicted"/>
<keyword evidence="2" id="KW-1185">Reference proteome</keyword>
<dbReference type="AlphaFoldDB" id="A0A8H6EIJ2"/>
<evidence type="ECO:0000313" key="1">
    <source>
        <dbReference type="EMBL" id="KAF5873528.1"/>
    </source>
</evidence>
<name>A0A8H6EIJ2_9HELO</name>
<evidence type="ECO:0008006" key="3">
    <source>
        <dbReference type="Google" id="ProtNLM"/>
    </source>
</evidence>
<dbReference type="Proteomes" id="UP000531561">
    <property type="component" value="Unassembled WGS sequence"/>
</dbReference>